<protein>
    <submittedName>
        <fullName evidence="1">Uncharacterized protein</fullName>
    </submittedName>
</protein>
<dbReference type="AlphaFoldDB" id="A0AA36EYZ5"/>
<name>A0AA36EYZ5_OCTVU</name>
<evidence type="ECO:0000313" key="1">
    <source>
        <dbReference type="EMBL" id="CAI9718297.1"/>
    </source>
</evidence>
<dbReference type="Proteomes" id="UP001162480">
    <property type="component" value="Chromosome 2"/>
</dbReference>
<gene>
    <name evidence="1" type="ORF">OCTVUL_1B001856</name>
</gene>
<keyword evidence="2" id="KW-1185">Reference proteome</keyword>
<reference evidence="1" key="1">
    <citation type="submission" date="2023-08" db="EMBL/GenBank/DDBJ databases">
        <authorList>
            <person name="Alioto T."/>
            <person name="Alioto T."/>
            <person name="Gomez Garrido J."/>
        </authorList>
    </citation>
    <scope>NUCLEOTIDE SEQUENCE</scope>
</reference>
<accession>A0AA36EYZ5</accession>
<dbReference type="EMBL" id="OX597815">
    <property type="protein sequence ID" value="CAI9718297.1"/>
    <property type="molecule type" value="Genomic_DNA"/>
</dbReference>
<organism evidence="1 2">
    <name type="scientific">Octopus vulgaris</name>
    <name type="common">Common octopus</name>
    <dbReference type="NCBI Taxonomy" id="6645"/>
    <lineage>
        <taxon>Eukaryota</taxon>
        <taxon>Metazoa</taxon>
        <taxon>Spiralia</taxon>
        <taxon>Lophotrochozoa</taxon>
        <taxon>Mollusca</taxon>
        <taxon>Cephalopoda</taxon>
        <taxon>Coleoidea</taxon>
        <taxon>Octopodiformes</taxon>
        <taxon>Octopoda</taxon>
        <taxon>Incirrata</taxon>
        <taxon>Octopodidae</taxon>
        <taxon>Octopus</taxon>
    </lineage>
</organism>
<proteinExistence type="predicted"/>
<evidence type="ECO:0000313" key="2">
    <source>
        <dbReference type="Proteomes" id="UP001162480"/>
    </source>
</evidence>
<sequence>MSLLQNLRIILFHKSGICSVRELKTIRGRNAAHTRKATLNMSLIESDEEFDKSMGDTGEFATCSAT</sequence>